<dbReference type="EMBL" id="LR796140">
    <property type="protein sequence ID" value="CAB4121269.1"/>
    <property type="molecule type" value="Genomic_DNA"/>
</dbReference>
<protein>
    <submittedName>
        <fullName evidence="1">Uncharacterized protein</fullName>
    </submittedName>
</protein>
<sequence length="42" mass="4929">MPFTAFNINQFDDKYRDVYNKMQTSYASGVTINQSFWGEADK</sequence>
<organism evidence="1">
    <name type="scientific">uncultured Caudovirales phage</name>
    <dbReference type="NCBI Taxonomy" id="2100421"/>
    <lineage>
        <taxon>Viruses</taxon>
        <taxon>Duplodnaviria</taxon>
        <taxon>Heunggongvirae</taxon>
        <taxon>Uroviricota</taxon>
        <taxon>Caudoviricetes</taxon>
        <taxon>Peduoviridae</taxon>
        <taxon>Maltschvirus</taxon>
        <taxon>Maltschvirus maltsch</taxon>
    </lineage>
</organism>
<evidence type="ECO:0000313" key="1">
    <source>
        <dbReference type="EMBL" id="CAB4121269.1"/>
    </source>
</evidence>
<proteinExistence type="predicted"/>
<name>A0A6J5KM26_9CAUD</name>
<reference evidence="1" key="1">
    <citation type="submission" date="2020-04" db="EMBL/GenBank/DDBJ databases">
        <authorList>
            <person name="Chiriac C."/>
            <person name="Salcher M."/>
            <person name="Ghai R."/>
            <person name="Kavagutti S V."/>
        </authorList>
    </citation>
    <scope>NUCLEOTIDE SEQUENCE</scope>
</reference>
<accession>A0A6J5KM26</accession>
<gene>
    <name evidence="1" type="ORF">UFOVP9_48</name>
</gene>